<dbReference type="PANTHER" id="PTHR38439:SF3">
    <property type="entry name" value="COPPER-RESISTANT CUPROPROTEIN COPI"/>
    <property type="match status" value="1"/>
</dbReference>
<organism evidence="5 6">
    <name type="scientific">Pseudooceanicola lipolyticus</name>
    <dbReference type="NCBI Taxonomy" id="2029104"/>
    <lineage>
        <taxon>Bacteria</taxon>
        <taxon>Pseudomonadati</taxon>
        <taxon>Pseudomonadota</taxon>
        <taxon>Alphaproteobacteria</taxon>
        <taxon>Rhodobacterales</taxon>
        <taxon>Paracoccaceae</taxon>
        <taxon>Pseudooceanicola</taxon>
    </lineage>
</organism>
<evidence type="ECO:0000313" key="5">
    <source>
        <dbReference type="EMBL" id="PJE38275.1"/>
    </source>
</evidence>
<evidence type="ECO:0000256" key="1">
    <source>
        <dbReference type="ARBA" id="ARBA00022723"/>
    </source>
</evidence>
<feature type="chain" id="PRO_5014883108" evidence="3">
    <location>
        <begin position="24"/>
        <end position="177"/>
    </location>
</feature>
<dbReference type="Pfam" id="PF00127">
    <property type="entry name" value="Copper-bind"/>
    <property type="match status" value="1"/>
</dbReference>
<proteinExistence type="predicted"/>
<dbReference type="OrthoDB" id="9816061at2"/>
<evidence type="ECO:0000313" key="6">
    <source>
        <dbReference type="Proteomes" id="UP000231553"/>
    </source>
</evidence>
<dbReference type="InterPro" id="IPR000923">
    <property type="entry name" value="BlueCu_1"/>
</dbReference>
<dbReference type="EMBL" id="PGTB01000003">
    <property type="protein sequence ID" value="PJE38275.1"/>
    <property type="molecule type" value="Genomic_DNA"/>
</dbReference>
<dbReference type="AlphaFoldDB" id="A0A2M8J693"/>
<reference evidence="5 6" key="1">
    <citation type="journal article" date="2018" name="Int. J. Syst. Evol. Microbiol.">
        <title>Pseudooceanicola lipolyticus sp. nov., a marine alphaproteobacterium, reclassification of Oceanicola flagellatus as Pseudooceanicola flagellatus comb. nov. and emended description of the genus Pseudooceanicola.</title>
        <authorList>
            <person name="Huang M.-M."/>
            <person name="Guo L.-L."/>
            <person name="Wu Y.-H."/>
            <person name="Lai Q.-L."/>
            <person name="Shao Z.-Z."/>
            <person name="Wang C.-S."/>
            <person name="Wu M."/>
            <person name="Xu X.-W."/>
        </authorList>
    </citation>
    <scope>NUCLEOTIDE SEQUENCE [LARGE SCALE GENOMIC DNA]</scope>
    <source>
        <strain evidence="5 6">157</strain>
    </source>
</reference>
<keyword evidence="6" id="KW-1185">Reference proteome</keyword>
<name>A0A2M8J693_9RHOB</name>
<evidence type="ECO:0000259" key="4">
    <source>
        <dbReference type="Pfam" id="PF00127"/>
    </source>
</evidence>
<keyword evidence="1" id="KW-0479">Metal-binding</keyword>
<accession>A0A2M8J693</accession>
<evidence type="ECO:0000256" key="2">
    <source>
        <dbReference type="ARBA" id="ARBA00023008"/>
    </source>
</evidence>
<feature type="domain" description="Blue (type 1) copper" evidence="4">
    <location>
        <begin position="64"/>
        <end position="167"/>
    </location>
</feature>
<feature type="signal peptide" evidence="3">
    <location>
        <begin position="1"/>
        <end position="23"/>
    </location>
</feature>
<dbReference type="Gene3D" id="2.60.40.420">
    <property type="entry name" value="Cupredoxins - blue copper proteins"/>
    <property type="match status" value="1"/>
</dbReference>
<dbReference type="Proteomes" id="UP000231553">
    <property type="component" value="Unassembled WGS sequence"/>
</dbReference>
<dbReference type="GO" id="GO:0009055">
    <property type="term" value="F:electron transfer activity"/>
    <property type="evidence" value="ECO:0007669"/>
    <property type="project" value="InterPro"/>
</dbReference>
<keyword evidence="2" id="KW-0186">Copper</keyword>
<dbReference type="InterPro" id="IPR050845">
    <property type="entry name" value="Cu-binding_ET"/>
</dbReference>
<sequence>MMNFLKTCTTALMLVFPAFSVNASSGKGQQPHARAFEVPGHNPIGKPGDGSTFDRSIEISIRETESGYMLFEPDAIQIEKGSVVRFLIGNTGALDHEFFLGSFDEIAKHQQWMREHPDMQHDRANSVLIPSGQNAELVWEFSDMTNLEFVCLIPGHREAGMWGVIIVHDHLAPKSKG</sequence>
<dbReference type="PANTHER" id="PTHR38439">
    <property type="entry name" value="AURACYANIN-B"/>
    <property type="match status" value="1"/>
</dbReference>
<gene>
    <name evidence="5" type="ORF">CVM52_02570</name>
</gene>
<comment type="caution">
    <text evidence="5">The sequence shown here is derived from an EMBL/GenBank/DDBJ whole genome shotgun (WGS) entry which is preliminary data.</text>
</comment>
<dbReference type="GO" id="GO:0005507">
    <property type="term" value="F:copper ion binding"/>
    <property type="evidence" value="ECO:0007669"/>
    <property type="project" value="InterPro"/>
</dbReference>
<protein>
    <submittedName>
        <fullName evidence="5">Copper oxidase</fullName>
    </submittedName>
</protein>
<dbReference type="InterPro" id="IPR008972">
    <property type="entry name" value="Cupredoxin"/>
</dbReference>
<keyword evidence="3" id="KW-0732">Signal</keyword>
<dbReference type="RefSeq" id="WP_100161037.1">
    <property type="nucleotide sequence ID" value="NZ_PGTB01000003.1"/>
</dbReference>
<evidence type="ECO:0000256" key="3">
    <source>
        <dbReference type="SAM" id="SignalP"/>
    </source>
</evidence>
<dbReference type="SUPFAM" id="SSF49503">
    <property type="entry name" value="Cupredoxins"/>
    <property type="match status" value="1"/>
</dbReference>